<dbReference type="InterPro" id="IPR037923">
    <property type="entry name" value="HTH-like"/>
</dbReference>
<protein>
    <submittedName>
        <fullName evidence="5">AraC-type DNA-binding protein</fullName>
    </submittedName>
</protein>
<dbReference type="SUPFAM" id="SSF46689">
    <property type="entry name" value="Homeodomain-like"/>
    <property type="match status" value="1"/>
</dbReference>
<proteinExistence type="predicted"/>
<accession>A0A1H4AT09</accession>
<name>A0A1H4AT09_XYLRU</name>
<dbReference type="RefSeq" id="WP_074760780.1">
    <property type="nucleotide sequence ID" value="NZ_FNRF01000002.1"/>
</dbReference>
<dbReference type="GO" id="GO:0043565">
    <property type="term" value="F:sequence-specific DNA binding"/>
    <property type="evidence" value="ECO:0007669"/>
    <property type="project" value="InterPro"/>
</dbReference>
<dbReference type="PANTHER" id="PTHR43280:SF32">
    <property type="entry name" value="TRANSCRIPTIONAL REGULATORY PROTEIN"/>
    <property type="match status" value="1"/>
</dbReference>
<feature type="domain" description="HTH araC/xylS-type" evidence="4">
    <location>
        <begin position="195"/>
        <end position="293"/>
    </location>
</feature>
<sequence length="300" mass="34572">MDIKDLKPRTGAGSLRIADSDELVIMEHFGGVPAGRVRPLEHGLVIICNAGVAQFEYDGHTVQLSKNDLFLLMAHSVVEKFMSSVDFDCRELWFSRGEMWNMNMYVKNSLADLLPLKHNPKVTLSDTDAAQFETYFKQLSYHMRNSSQLLYPEITHSIVGAFLLEVLSVLRRGNNILKDNNLINNSGLHGRKLADRFVQLVEQSDGRIRRVDEFAQMLNVTPKYLSKLLMETMHRKPSVIVAFFTLQAIENRLRYTDMTMQQIADDLHFANASFFGKYFKEHSGMTPMEYRIKYHQDEKK</sequence>
<dbReference type="Proteomes" id="UP000182257">
    <property type="component" value="Unassembled WGS sequence"/>
</dbReference>
<reference evidence="5 6" key="1">
    <citation type="submission" date="2016-10" db="EMBL/GenBank/DDBJ databases">
        <authorList>
            <person name="de Groot N.N."/>
        </authorList>
    </citation>
    <scope>NUCLEOTIDE SEQUENCE [LARGE SCALE GENOMIC DNA]</scope>
    <source>
        <strain evidence="5 6">D31d</strain>
    </source>
</reference>
<evidence type="ECO:0000259" key="4">
    <source>
        <dbReference type="PROSITE" id="PS01124"/>
    </source>
</evidence>
<dbReference type="OrthoDB" id="1372329at2"/>
<dbReference type="PROSITE" id="PS01124">
    <property type="entry name" value="HTH_ARAC_FAMILY_2"/>
    <property type="match status" value="1"/>
</dbReference>
<dbReference type="SUPFAM" id="SSF51215">
    <property type="entry name" value="Regulatory protein AraC"/>
    <property type="match status" value="1"/>
</dbReference>
<keyword evidence="2 5" id="KW-0238">DNA-binding</keyword>
<dbReference type="Gene3D" id="1.10.10.60">
    <property type="entry name" value="Homeodomain-like"/>
    <property type="match status" value="1"/>
</dbReference>
<dbReference type="EMBL" id="FNRF01000002">
    <property type="protein sequence ID" value="SEA39065.1"/>
    <property type="molecule type" value="Genomic_DNA"/>
</dbReference>
<dbReference type="AlphaFoldDB" id="A0A1H4AT09"/>
<dbReference type="GO" id="GO:0003700">
    <property type="term" value="F:DNA-binding transcription factor activity"/>
    <property type="evidence" value="ECO:0007669"/>
    <property type="project" value="InterPro"/>
</dbReference>
<dbReference type="PANTHER" id="PTHR43280">
    <property type="entry name" value="ARAC-FAMILY TRANSCRIPTIONAL REGULATOR"/>
    <property type="match status" value="1"/>
</dbReference>
<evidence type="ECO:0000313" key="5">
    <source>
        <dbReference type="EMBL" id="SEA39065.1"/>
    </source>
</evidence>
<evidence type="ECO:0000256" key="2">
    <source>
        <dbReference type="ARBA" id="ARBA00023125"/>
    </source>
</evidence>
<keyword evidence="3" id="KW-0804">Transcription</keyword>
<evidence type="ECO:0000256" key="3">
    <source>
        <dbReference type="ARBA" id="ARBA00023163"/>
    </source>
</evidence>
<dbReference type="InterPro" id="IPR009057">
    <property type="entry name" value="Homeodomain-like_sf"/>
</dbReference>
<organism evidence="5 6">
    <name type="scientific">Xylanibacter ruminicola</name>
    <name type="common">Prevotella ruminicola</name>
    <dbReference type="NCBI Taxonomy" id="839"/>
    <lineage>
        <taxon>Bacteria</taxon>
        <taxon>Pseudomonadati</taxon>
        <taxon>Bacteroidota</taxon>
        <taxon>Bacteroidia</taxon>
        <taxon>Bacteroidales</taxon>
        <taxon>Prevotellaceae</taxon>
        <taxon>Xylanibacter</taxon>
    </lineage>
</organism>
<gene>
    <name evidence="5" type="ORF">SAMN05216462_1352</name>
</gene>
<keyword evidence="1" id="KW-0805">Transcription regulation</keyword>
<dbReference type="InterPro" id="IPR018060">
    <property type="entry name" value="HTH_AraC"/>
</dbReference>
<evidence type="ECO:0000256" key="1">
    <source>
        <dbReference type="ARBA" id="ARBA00023015"/>
    </source>
</evidence>
<dbReference type="SMART" id="SM00342">
    <property type="entry name" value="HTH_ARAC"/>
    <property type="match status" value="1"/>
</dbReference>
<dbReference type="Pfam" id="PF12833">
    <property type="entry name" value="HTH_18"/>
    <property type="match status" value="1"/>
</dbReference>
<evidence type="ECO:0000313" key="6">
    <source>
        <dbReference type="Proteomes" id="UP000182257"/>
    </source>
</evidence>